<keyword evidence="3" id="KW-1185">Reference proteome</keyword>
<proteinExistence type="predicted"/>
<dbReference type="OrthoDB" id="5637at2"/>
<organism evidence="2 3">
    <name type="scientific">Clostridium drakei</name>
    <dbReference type="NCBI Taxonomy" id="332101"/>
    <lineage>
        <taxon>Bacteria</taxon>
        <taxon>Bacillati</taxon>
        <taxon>Bacillota</taxon>
        <taxon>Clostridia</taxon>
        <taxon>Eubacteriales</taxon>
        <taxon>Clostridiaceae</taxon>
        <taxon>Clostridium</taxon>
    </lineage>
</organism>
<dbReference type="RefSeq" id="WP_032075983.1">
    <property type="nucleotide sequence ID" value="NZ_CP020953.1"/>
</dbReference>
<dbReference type="Gene3D" id="3.90.640.20">
    <property type="entry name" value="Heat-shock cognate protein, ATPase"/>
    <property type="match status" value="1"/>
</dbReference>
<reference evidence="3" key="1">
    <citation type="submission" date="2017-04" db="EMBL/GenBank/DDBJ databases">
        <authorList>
            <person name="Song Y."/>
            <person name="Cho B.-K."/>
        </authorList>
    </citation>
    <scope>NUCLEOTIDE SEQUENCE [LARGE SCALE GENOMIC DNA]</scope>
    <source>
        <strain evidence="3">SL1</strain>
    </source>
</reference>
<feature type="domain" description="DUF3298" evidence="1">
    <location>
        <begin position="138"/>
        <end position="210"/>
    </location>
</feature>
<sequence length="227" mass="26881">MFYFSYPDNFNDFFDYKNVTHNYRNFRKAINLKTQNLMPPKFKISYPVIDNANSEKGITKVNNTITDEVDKLFRIQVLRPEIIDFQEVLGTYEVTLNKNGILSILFDLYVYEKRAAHGFTLYSSVTVNVENGELYSFNDLFNPKMYYIPILNKLAEKYIKENNILLINKYNGITREQQYYLTNNSLVLYYQVYEYTPYVYGLFKIEIPYDEIRNIIGPMGPIPKILS</sequence>
<accession>A0A2U8DQ62</accession>
<dbReference type="EMBL" id="CP020953">
    <property type="protein sequence ID" value="AWI04917.1"/>
    <property type="molecule type" value="Genomic_DNA"/>
</dbReference>
<dbReference type="Gene3D" id="3.30.565.40">
    <property type="entry name" value="Fervidobacterium nodosum Rt17-B1 like"/>
    <property type="match status" value="1"/>
</dbReference>
<dbReference type="Proteomes" id="UP000244910">
    <property type="component" value="Chromosome"/>
</dbReference>
<dbReference type="InterPro" id="IPR021729">
    <property type="entry name" value="DUF3298"/>
</dbReference>
<gene>
    <name evidence="2" type="ORF">B9W14_10550</name>
</gene>
<evidence type="ECO:0000259" key="1">
    <source>
        <dbReference type="Pfam" id="PF11738"/>
    </source>
</evidence>
<dbReference type="InterPro" id="IPR037126">
    <property type="entry name" value="PdaC/RsiV-like_sf"/>
</dbReference>
<dbReference type="AlphaFoldDB" id="A0A2U8DQ62"/>
<evidence type="ECO:0000313" key="3">
    <source>
        <dbReference type="Proteomes" id="UP000244910"/>
    </source>
</evidence>
<evidence type="ECO:0000313" key="2">
    <source>
        <dbReference type="EMBL" id="AWI04917.1"/>
    </source>
</evidence>
<protein>
    <submittedName>
        <fullName evidence="2">DUF3298 domain-containing protein</fullName>
    </submittedName>
</protein>
<name>A0A2U8DQ62_9CLOT</name>
<dbReference type="KEGG" id="cdrk:B9W14_10550"/>
<dbReference type="Pfam" id="PF11738">
    <property type="entry name" value="DUF3298"/>
    <property type="match status" value="1"/>
</dbReference>